<organism evidence="1 2">
    <name type="scientific">Tetraparma gracilis</name>
    <dbReference type="NCBI Taxonomy" id="2962635"/>
    <lineage>
        <taxon>Eukaryota</taxon>
        <taxon>Sar</taxon>
        <taxon>Stramenopiles</taxon>
        <taxon>Ochrophyta</taxon>
        <taxon>Bolidophyceae</taxon>
        <taxon>Parmales</taxon>
        <taxon>Triparmaceae</taxon>
        <taxon>Tetraparma</taxon>
    </lineage>
</organism>
<reference evidence="1 2" key="1">
    <citation type="journal article" date="2023" name="Commun. Biol.">
        <title>Genome analysis of Parmales, the sister group of diatoms, reveals the evolutionary specialization of diatoms from phago-mixotrophs to photoautotrophs.</title>
        <authorList>
            <person name="Ban H."/>
            <person name="Sato S."/>
            <person name="Yoshikawa S."/>
            <person name="Yamada K."/>
            <person name="Nakamura Y."/>
            <person name="Ichinomiya M."/>
            <person name="Sato N."/>
            <person name="Blanc-Mathieu R."/>
            <person name="Endo H."/>
            <person name="Kuwata A."/>
            <person name="Ogata H."/>
        </authorList>
    </citation>
    <scope>NUCLEOTIDE SEQUENCE [LARGE SCALE GENOMIC DNA]</scope>
</reference>
<comment type="caution">
    <text evidence="1">The sequence shown here is derived from an EMBL/GenBank/DDBJ whole genome shotgun (WGS) entry which is preliminary data.</text>
</comment>
<sequence>MKQAYAPPVYGAPQQQVVYAQQPVMVDQYGTPVAVPQVMVQVAQPPGNGLAAPGQNGAPVLDFRAPQERGTRGSESVQDVDHWAWIFMSCCVVPIPCAAYVCCSNAFGVKTGWERPFGERGCDIDRCDGCA</sequence>
<accession>A0ABQ6MCL8</accession>
<keyword evidence="2" id="KW-1185">Reference proteome</keyword>
<evidence type="ECO:0000313" key="2">
    <source>
        <dbReference type="Proteomes" id="UP001165060"/>
    </source>
</evidence>
<dbReference type="EMBL" id="BRYB01000140">
    <property type="protein sequence ID" value="GMI23865.1"/>
    <property type="molecule type" value="Genomic_DNA"/>
</dbReference>
<dbReference type="Proteomes" id="UP001165060">
    <property type="component" value="Unassembled WGS sequence"/>
</dbReference>
<proteinExistence type="predicted"/>
<gene>
    <name evidence="1" type="ORF">TeGR_g205</name>
</gene>
<name>A0ABQ6MCL8_9STRA</name>
<protein>
    <submittedName>
        <fullName evidence="1">Uncharacterized protein</fullName>
    </submittedName>
</protein>
<evidence type="ECO:0000313" key="1">
    <source>
        <dbReference type="EMBL" id="GMI23865.1"/>
    </source>
</evidence>